<gene>
    <name evidence="2" type="ORF">BXYJ_LOCUS15874</name>
</gene>
<dbReference type="EMBL" id="CAJFCV020000007">
    <property type="protein sequence ID" value="CAG9132666.1"/>
    <property type="molecule type" value="Genomic_DNA"/>
</dbReference>
<keyword evidence="3" id="KW-1185">Reference proteome</keyword>
<evidence type="ECO:0000313" key="2">
    <source>
        <dbReference type="EMBL" id="CAD5235783.1"/>
    </source>
</evidence>
<feature type="non-terminal residue" evidence="2">
    <location>
        <position position="39"/>
    </location>
</feature>
<reference evidence="2" key="1">
    <citation type="submission" date="2020-09" db="EMBL/GenBank/DDBJ databases">
        <authorList>
            <person name="Kikuchi T."/>
        </authorList>
    </citation>
    <scope>NUCLEOTIDE SEQUENCE</scope>
    <source>
        <strain evidence="2">Ka4C1</strain>
    </source>
</reference>
<dbReference type="EMBL" id="CAJFDI010000007">
    <property type="protein sequence ID" value="CAD5235783.1"/>
    <property type="molecule type" value="Genomic_DNA"/>
</dbReference>
<accession>A0A811M503</accession>
<organism evidence="2 3">
    <name type="scientific">Bursaphelenchus xylophilus</name>
    <name type="common">Pinewood nematode worm</name>
    <name type="synonym">Aphelenchoides xylophilus</name>
    <dbReference type="NCBI Taxonomy" id="6326"/>
    <lineage>
        <taxon>Eukaryota</taxon>
        <taxon>Metazoa</taxon>
        <taxon>Ecdysozoa</taxon>
        <taxon>Nematoda</taxon>
        <taxon>Chromadorea</taxon>
        <taxon>Rhabditida</taxon>
        <taxon>Tylenchina</taxon>
        <taxon>Tylenchomorpha</taxon>
        <taxon>Aphelenchoidea</taxon>
        <taxon>Aphelenchoididae</taxon>
        <taxon>Bursaphelenchus</taxon>
    </lineage>
</organism>
<sequence length="39" mass="4223">MFRPTATWKSTTPSPSTLMLCLAQPGDFPKDPSRGDGAR</sequence>
<dbReference type="AlphaFoldDB" id="A0A811M503"/>
<proteinExistence type="predicted"/>
<name>A0A811M503_BURXY</name>
<protein>
    <submittedName>
        <fullName evidence="2">(pine wood nematode) hypothetical protein</fullName>
    </submittedName>
</protein>
<comment type="caution">
    <text evidence="2">The sequence shown here is derived from an EMBL/GenBank/DDBJ whole genome shotgun (WGS) entry which is preliminary data.</text>
</comment>
<feature type="region of interest" description="Disordered" evidence="1">
    <location>
        <begin position="1"/>
        <end position="39"/>
    </location>
</feature>
<evidence type="ECO:0000256" key="1">
    <source>
        <dbReference type="SAM" id="MobiDB-lite"/>
    </source>
</evidence>
<dbReference type="Proteomes" id="UP000582659">
    <property type="component" value="Unassembled WGS sequence"/>
</dbReference>
<feature type="compositionally biased region" description="Basic and acidic residues" evidence="1">
    <location>
        <begin position="28"/>
        <end position="39"/>
    </location>
</feature>
<evidence type="ECO:0000313" key="3">
    <source>
        <dbReference type="Proteomes" id="UP000659654"/>
    </source>
</evidence>
<dbReference type="Proteomes" id="UP000659654">
    <property type="component" value="Unassembled WGS sequence"/>
</dbReference>
<feature type="compositionally biased region" description="Polar residues" evidence="1">
    <location>
        <begin position="7"/>
        <end position="17"/>
    </location>
</feature>